<protein>
    <submittedName>
        <fullName evidence="2">Uncharacterized protein</fullName>
    </submittedName>
</protein>
<dbReference type="STRING" id="988821.SAMN05421867_104164"/>
<sequence length="63" mass="6461">MPEETSATTSSTTAATTASTTVGRPVTTTTARIEQLLVSPVHRYEGRPSDGPAPGTSDELVDG</sequence>
<feature type="region of interest" description="Disordered" evidence="1">
    <location>
        <begin position="1"/>
        <end position="63"/>
    </location>
</feature>
<keyword evidence="3" id="KW-1185">Reference proteome</keyword>
<reference evidence="2 3" key="1">
    <citation type="submission" date="2016-10" db="EMBL/GenBank/DDBJ databases">
        <authorList>
            <person name="de Groot N.N."/>
        </authorList>
    </citation>
    <scope>NUCLEOTIDE SEQUENCE [LARGE SCALE GENOMIC DNA]</scope>
    <source>
        <strain evidence="2 3">CGMCC 4.6945</strain>
    </source>
</reference>
<name>A0A1I0X6U4_9CELL</name>
<dbReference type="EMBL" id="FOKA01000004">
    <property type="protein sequence ID" value="SFA96574.1"/>
    <property type="molecule type" value="Genomic_DNA"/>
</dbReference>
<dbReference type="RefSeq" id="WP_203708877.1">
    <property type="nucleotide sequence ID" value="NZ_BONM01000017.1"/>
</dbReference>
<organism evidence="2 3">
    <name type="scientific">Cellulomonas marina</name>
    <dbReference type="NCBI Taxonomy" id="988821"/>
    <lineage>
        <taxon>Bacteria</taxon>
        <taxon>Bacillati</taxon>
        <taxon>Actinomycetota</taxon>
        <taxon>Actinomycetes</taxon>
        <taxon>Micrococcales</taxon>
        <taxon>Cellulomonadaceae</taxon>
        <taxon>Cellulomonas</taxon>
    </lineage>
</organism>
<dbReference type="AlphaFoldDB" id="A0A1I0X6U4"/>
<proteinExistence type="predicted"/>
<evidence type="ECO:0000313" key="3">
    <source>
        <dbReference type="Proteomes" id="UP000199012"/>
    </source>
</evidence>
<accession>A0A1I0X6U4</accession>
<dbReference type="Proteomes" id="UP000199012">
    <property type="component" value="Unassembled WGS sequence"/>
</dbReference>
<evidence type="ECO:0000313" key="2">
    <source>
        <dbReference type="EMBL" id="SFA96574.1"/>
    </source>
</evidence>
<evidence type="ECO:0000256" key="1">
    <source>
        <dbReference type="SAM" id="MobiDB-lite"/>
    </source>
</evidence>
<feature type="compositionally biased region" description="Low complexity" evidence="1">
    <location>
        <begin position="1"/>
        <end position="32"/>
    </location>
</feature>
<gene>
    <name evidence="2" type="ORF">SAMN05421867_104164</name>
</gene>